<feature type="compositionally biased region" description="Basic residues" evidence="8">
    <location>
        <begin position="278"/>
        <end position="290"/>
    </location>
</feature>
<dbReference type="Pfam" id="PF14474">
    <property type="entry name" value="RTC4"/>
    <property type="match status" value="1"/>
</dbReference>
<feature type="compositionally biased region" description="Acidic residues" evidence="8">
    <location>
        <begin position="322"/>
        <end position="332"/>
    </location>
</feature>
<evidence type="ECO:0000256" key="7">
    <source>
        <dbReference type="ARBA" id="ARBA00023242"/>
    </source>
</evidence>
<dbReference type="InterPro" id="IPR039024">
    <property type="entry name" value="RTC4"/>
</dbReference>
<dbReference type="GO" id="GO:0005634">
    <property type="term" value="C:nucleus"/>
    <property type="evidence" value="ECO:0007669"/>
    <property type="project" value="UniProtKB-SubCell"/>
</dbReference>
<dbReference type="InterPro" id="IPR028094">
    <property type="entry name" value="RTC4_C"/>
</dbReference>
<dbReference type="SMART" id="SM01312">
    <property type="entry name" value="RTC4"/>
    <property type="match status" value="1"/>
</dbReference>
<organism evidence="11">
    <name type="scientific">Metarhizium acridum (strain CQMa 102)</name>
    <dbReference type="NCBI Taxonomy" id="655827"/>
    <lineage>
        <taxon>Eukaryota</taxon>
        <taxon>Fungi</taxon>
        <taxon>Dikarya</taxon>
        <taxon>Ascomycota</taxon>
        <taxon>Pezizomycotina</taxon>
        <taxon>Sordariomycetes</taxon>
        <taxon>Hypocreomycetidae</taxon>
        <taxon>Hypocreales</taxon>
        <taxon>Clavicipitaceae</taxon>
        <taxon>Metarhizium</taxon>
    </lineage>
</organism>
<dbReference type="GO" id="GO:0005737">
    <property type="term" value="C:cytoplasm"/>
    <property type="evidence" value="ECO:0007669"/>
    <property type="project" value="UniProtKB-SubCell"/>
</dbReference>
<keyword evidence="6" id="KW-0963">Cytoplasm</keyword>
<accession>E9DSG8</accession>
<dbReference type="EMBL" id="GL698471">
    <property type="protein sequence ID" value="EFY93328.1"/>
    <property type="molecule type" value="Genomic_DNA"/>
</dbReference>
<feature type="compositionally biased region" description="Basic residues" evidence="8">
    <location>
        <begin position="180"/>
        <end position="192"/>
    </location>
</feature>
<name>E9DSG8_METAQ</name>
<evidence type="ECO:0000256" key="8">
    <source>
        <dbReference type="SAM" id="MobiDB-lite"/>
    </source>
</evidence>
<dbReference type="HOGENOM" id="CLU_030573_0_0_1"/>
<evidence type="ECO:0000256" key="6">
    <source>
        <dbReference type="ARBA" id="ARBA00022490"/>
    </source>
</evidence>
<feature type="region of interest" description="Disordered" evidence="8">
    <location>
        <begin position="1"/>
        <end position="345"/>
    </location>
</feature>
<feature type="compositionally biased region" description="Polar residues" evidence="8">
    <location>
        <begin position="263"/>
        <end position="277"/>
    </location>
</feature>
<dbReference type="PANTHER" id="PTHR41391:SF1">
    <property type="entry name" value="RESTRICTION OF TELOMERE CAPPING PROTEIN 4"/>
    <property type="match status" value="1"/>
</dbReference>
<proteinExistence type="inferred from homology"/>
<feature type="compositionally biased region" description="Polar residues" evidence="8">
    <location>
        <begin position="112"/>
        <end position="122"/>
    </location>
</feature>
<gene>
    <name evidence="10" type="ORF">MAC_00566</name>
</gene>
<dbReference type="InParanoid" id="E9DSG8"/>
<evidence type="ECO:0000256" key="3">
    <source>
        <dbReference type="ARBA" id="ARBA00004496"/>
    </source>
</evidence>
<feature type="compositionally biased region" description="Polar residues" evidence="8">
    <location>
        <begin position="59"/>
        <end position="84"/>
    </location>
</feature>
<evidence type="ECO:0000259" key="9">
    <source>
        <dbReference type="SMART" id="SM01312"/>
    </source>
</evidence>
<dbReference type="Proteomes" id="UP000002499">
    <property type="component" value="Unassembled WGS sequence"/>
</dbReference>
<feature type="compositionally biased region" description="Basic and acidic residues" evidence="8">
    <location>
        <begin position="336"/>
        <end position="345"/>
    </location>
</feature>
<dbReference type="PANTHER" id="PTHR41391">
    <property type="entry name" value="RESTRICTION OF TELOMERE CAPPING PROTEIN 4"/>
    <property type="match status" value="1"/>
</dbReference>
<dbReference type="OMA" id="VMCDYLV"/>
<dbReference type="GeneID" id="19244877"/>
<comment type="function">
    <text evidence="1">May be involved in a process influencing telomere capping.</text>
</comment>
<evidence type="ECO:0000256" key="4">
    <source>
        <dbReference type="ARBA" id="ARBA00009461"/>
    </source>
</evidence>
<reference evidence="10 11" key="1">
    <citation type="journal article" date="2011" name="PLoS Genet.">
        <title>Genome sequencing and comparative transcriptomics of the model entomopathogenic fungi Metarhizium anisopliae and M. acridum.</title>
        <authorList>
            <person name="Gao Q."/>
            <person name="Jin K."/>
            <person name="Ying S.H."/>
            <person name="Zhang Y."/>
            <person name="Xiao G."/>
            <person name="Shang Y."/>
            <person name="Duan Z."/>
            <person name="Hu X."/>
            <person name="Xie X.Q."/>
            <person name="Zhou G."/>
            <person name="Peng G."/>
            <person name="Luo Z."/>
            <person name="Huang W."/>
            <person name="Wang B."/>
            <person name="Fang W."/>
            <person name="Wang S."/>
            <person name="Zhong Y."/>
            <person name="Ma L.J."/>
            <person name="St Leger R.J."/>
            <person name="Zhao G.P."/>
            <person name="Pei Y."/>
            <person name="Feng M.G."/>
            <person name="Xia Y."/>
            <person name="Wang C."/>
        </authorList>
    </citation>
    <scope>NUCLEOTIDE SEQUENCE [LARGE SCALE GENOMIC DNA]</scope>
    <source>
        <strain evidence="10 11">CQMa 102</strain>
    </source>
</reference>
<dbReference type="KEGG" id="maw:19244877"/>
<dbReference type="eggNOG" id="ENOG502SEU0">
    <property type="taxonomic scope" value="Eukaryota"/>
</dbReference>
<keyword evidence="11" id="KW-1185">Reference proteome</keyword>
<feature type="compositionally biased region" description="Basic and acidic residues" evidence="8">
    <location>
        <begin position="34"/>
        <end position="45"/>
    </location>
</feature>
<dbReference type="AlphaFoldDB" id="E9DSG8"/>
<evidence type="ECO:0000313" key="11">
    <source>
        <dbReference type="Proteomes" id="UP000002499"/>
    </source>
</evidence>
<sequence length="540" mass="59940">MPVLNNRRGSKMPGRIVGLSKRDATTPLLSNFRDGPKQKVAKNVDDPPVSSDDEDEDSTLGTDIPTNAMSQSKSPVKGSQTSRARNMKTLLSFVDSSDSSGEGDERAVRASIKSTSFGTPRQTRSKRKDSPIEQAENSEDLDSKRRKTGVAPQRTQRKEPGNTPPTSSGEHLKDKLGFTKTRKPKATYKKKGQSSQEQPVWKASAESRVISRSITSAETGKKKEPAKLQVPSLLQSPERPKMDRLRLPSGSIPSSPPSKPTFKLSNSTKSSQESTGSRRQKKSEKLKVIKRSPSPPPAVFKMPVSISDLQLRSPRKGKMEDPLTDDSSDMENQDGQAEKPRADDGIKSVEAATVCPWCGEPVDKKLLDDFANGRRLNVRLQSKFCQKHKKETAEELWQQKSYPAVQWDGLEDRFEKYHKLLLGVINGGASHFRSIHEKNILYGKARSMKKEDNMVPGYYGPRGFNLMCDYLVNEFSELLKEKAVDDRVIAGRGSAAFIQTVLVAELAVRLIMEDMEVAEEEARVILDESKALGEMIHGET</sequence>
<comment type="similarity">
    <text evidence="4">Belongs to the RTC4 family.</text>
</comment>
<feature type="domain" description="Restriction of telomere capping protein 4 C-terminal" evidence="9">
    <location>
        <begin position="424"/>
        <end position="539"/>
    </location>
</feature>
<comment type="subcellular location">
    <subcellularLocation>
        <location evidence="3">Cytoplasm</location>
    </subcellularLocation>
    <subcellularLocation>
        <location evidence="2">Nucleus</location>
    </subcellularLocation>
</comment>
<protein>
    <recommendedName>
        <fullName evidence="5">Restriction of telomere capping protein 4</fullName>
    </recommendedName>
</protein>
<evidence type="ECO:0000256" key="1">
    <source>
        <dbReference type="ARBA" id="ARBA00002738"/>
    </source>
</evidence>
<evidence type="ECO:0000313" key="10">
    <source>
        <dbReference type="EMBL" id="EFY93328.1"/>
    </source>
</evidence>
<keyword evidence="7" id="KW-0539">Nucleus</keyword>
<evidence type="ECO:0000256" key="2">
    <source>
        <dbReference type="ARBA" id="ARBA00004123"/>
    </source>
</evidence>
<dbReference type="OrthoDB" id="128308at2759"/>
<evidence type="ECO:0000256" key="5">
    <source>
        <dbReference type="ARBA" id="ARBA00015162"/>
    </source>
</evidence>